<name>A0AC34FAR2_9BILA</name>
<dbReference type="Proteomes" id="UP000887579">
    <property type="component" value="Unplaced"/>
</dbReference>
<sequence>MRFSQAEASQRLNQGTPVPRPHKNPGQEIMRWQIQTLQYDMQEKKTAQNKGLFSTRTTILSSDSHSCKIPFEELQPITLRDMKVPMVHVGRYLVCQVAGMPYPIVGVNVLIQDLNGDVEEAAIYNFRYKLDNLHWISPGTVMVIKEPWLRYGSQSKTPSLRIDSPTDVIFVDPTDYNFLNKIGAKKLYKSMSKDPEYWRKEANECFKKGKFEEALKLYDRAIRYNPELAVLYLNKSLTCLKMDAFYAAYESAKIAFEKGGDKEKALYRMGQAAYGMREWQKAAKQFAELLKEFPNNEEASKQLKLATSRLAEQKYGKFDFKNMLLESKNKKAHLDVADFIGPIEVTNIPGKGRGIIASKDIKAGTLLAVSKAFASGYDEDFDGILMTINLIRREGGTAAQMLQVIDAMKKLQNNPKFGEEVYQLFAGDTVTTNGEIPFGVIDAARIQQISALNRFASDDSPSVGKFGNKQDLKDNSHLYILPSYFNHSCLANADRTFYGDVMVIHAAVDIKKGDEIFLSYVSSLLEYSDRKKKFQAWKFACSCKLCEIDSKDEFCANRHQMVEKFTEYARTNIKSPKLVISQGESILKKIREMYSNRKEYKINLAEMYIVLSPMYFVNGDPMKGIKYLQEVISLFDNTPLKYAINISNVYVNLAHCYLSIGNFTKVTELIQKASELSFCVDMEHFNILYPELAQKLS</sequence>
<accession>A0AC34FAR2</accession>
<organism evidence="1 2">
    <name type="scientific">Panagrolaimus sp. ES5</name>
    <dbReference type="NCBI Taxonomy" id="591445"/>
    <lineage>
        <taxon>Eukaryota</taxon>
        <taxon>Metazoa</taxon>
        <taxon>Ecdysozoa</taxon>
        <taxon>Nematoda</taxon>
        <taxon>Chromadorea</taxon>
        <taxon>Rhabditida</taxon>
        <taxon>Tylenchina</taxon>
        <taxon>Panagrolaimomorpha</taxon>
        <taxon>Panagrolaimoidea</taxon>
        <taxon>Panagrolaimidae</taxon>
        <taxon>Panagrolaimus</taxon>
    </lineage>
</organism>
<protein>
    <submittedName>
        <fullName evidence="2">SET domain-containing protein</fullName>
    </submittedName>
</protein>
<evidence type="ECO:0000313" key="1">
    <source>
        <dbReference type="Proteomes" id="UP000887579"/>
    </source>
</evidence>
<dbReference type="WBParaSite" id="ES5_v2.g14320.t1">
    <property type="protein sequence ID" value="ES5_v2.g14320.t1"/>
    <property type="gene ID" value="ES5_v2.g14320"/>
</dbReference>
<reference evidence="2" key="1">
    <citation type="submission" date="2022-11" db="UniProtKB">
        <authorList>
            <consortium name="WormBaseParasite"/>
        </authorList>
    </citation>
    <scope>IDENTIFICATION</scope>
</reference>
<evidence type="ECO:0000313" key="2">
    <source>
        <dbReference type="WBParaSite" id="ES5_v2.g14320.t1"/>
    </source>
</evidence>
<proteinExistence type="predicted"/>